<feature type="domain" description="NADP-dependent oxidoreductase" evidence="1">
    <location>
        <begin position="9"/>
        <end position="277"/>
    </location>
</feature>
<keyword evidence="3" id="KW-1185">Reference proteome</keyword>
<dbReference type="GO" id="GO:0005829">
    <property type="term" value="C:cytosol"/>
    <property type="evidence" value="ECO:0007669"/>
    <property type="project" value="TreeGrafter"/>
</dbReference>
<gene>
    <name evidence="2" type="ORF">I595_1455</name>
</gene>
<dbReference type="InterPro" id="IPR050523">
    <property type="entry name" value="AKR_Detox_Biosynth"/>
</dbReference>
<accession>A0A0N8H4D0</accession>
<dbReference type="PANTHER" id="PTHR43364">
    <property type="entry name" value="NADH-SPECIFIC METHYLGLYOXAL REDUCTASE-RELATED"/>
    <property type="match status" value="1"/>
</dbReference>
<organism evidence="2 3">
    <name type="scientific">Croceitalea dokdonensis DOKDO 023</name>
    <dbReference type="NCBI Taxonomy" id="1300341"/>
    <lineage>
        <taxon>Bacteria</taxon>
        <taxon>Pseudomonadati</taxon>
        <taxon>Bacteroidota</taxon>
        <taxon>Flavobacteriia</taxon>
        <taxon>Flavobacteriales</taxon>
        <taxon>Flavobacteriaceae</taxon>
        <taxon>Croceitalea</taxon>
    </lineage>
</organism>
<protein>
    <submittedName>
        <fullName evidence="2">NADP-dependent oxidoreductase domain-containing protein</fullName>
    </submittedName>
</protein>
<dbReference type="InterPro" id="IPR023210">
    <property type="entry name" value="NADP_OxRdtase_dom"/>
</dbReference>
<evidence type="ECO:0000313" key="2">
    <source>
        <dbReference type="EMBL" id="KPM33028.1"/>
    </source>
</evidence>
<dbReference type="PATRIC" id="fig|1300341.3.peg.1648"/>
<comment type="caution">
    <text evidence="2">The sequence shown here is derived from an EMBL/GenBank/DDBJ whole genome shotgun (WGS) entry which is preliminary data.</text>
</comment>
<dbReference type="InterPro" id="IPR036812">
    <property type="entry name" value="NAD(P)_OxRdtase_dom_sf"/>
</dbReference>
<evidence type="ECO:0000259" key="1">
    <source>
        <dbReference type="Pfam" id="PF00248"/>
    </source>
</evidence>
<sequence>MKNTGPYSKIIAGTMTWGQWGKQFSTAQMADLITFSLEQGITTFDHADIYGDYTTEQEFGKAFKATGIARESIQLVTKFGIQMTSRSGNRVKHYQYDAAYILKCAEQSLQKLKTDYIDLLLLHRPSPLMHPDEIAEATQRLLAAGKIKQFGVSNVSPSQMGMLETAQSIAANQVEFSLTHCDPMYDGTFDDCIQNDRTAMAWSPLGGFFRENNTQNQRIQTVLDTLKPKYDADENQLLLAFVLKHPAAVHPVIGTTNKKRIAAALQAVNITLQVQDWFLLLQASQGHEAP</sequence>
<reference evidence="2 3" key="1">
    <citation type="submission" date="2015-09" db="EMBL/GenBank/DDBJ databases">
        <title>Genome sequence of the marine flavobacterium Croceitalea dokdonensis DOKDO 023 that contains proton- and sodium-pumping rhodopsins.</title>
        <authorList>
            <person name="Kwon S.-K."/>
            <person name="Lee H.K."/>
            <person name="Kwak M.-J."/>
            <person name="Kim J.F."/>
        </authorList>
    </citation>
    <scope>NUCLEOTIDE SEQUENCE [LARGE SCALE GENOMIC DNA]</scope>
    <source>
        <strain evidence="2 3">DOKDO 023</strain>
    </source>
</reference>
<dbReference type="EMBL" id="LDJX01000002">
    <property type="protein sequence ID" value="KPM33028.1"/>
    <property type="molecule type" value="Genomic_DNA"/>
</dbReference>
<dbReference type="PANTHER" id="PTHR43364:SF1">
    <property type="entry name" value="OXIDOREDUCTASE YDHF"/>
    <property type="match status" value="1"/>
</dbReference>
<evidence type="ECO:0000313" key="3">
    <source>
        <dbReference type="Proteomes" id="UP000050280"/>
    </source>
</evidence>
<proteinExistence type="predicted"/>
<dbReference type="OrthoDB" id="9773828at2"/>
<dbReference type="RefSeq" id="WP_054558586.1">
    <property type="nucleotide sequence ID" value="NZ_LDJX01000002.1"/>
</dbReference>
<dbReference type="STRING" id="1300341.I595_1455"/>
<dbReference type="Proteomes" id="UP000050280">
    <property type="component" value="Unassembled WGS sequence"/>
</dbReference>
<dbReference type="Gene3D" id="3.20.20.100">
    <property type="entry name" value="NADP-dependent oxidoreductase domain"/>
    <property type="match status" value="1"/>
</dbReference>
<dbReference type="AlphaFoldDB" id="A0A0N8H4D0"/>
<dbReference type="SUPFAM" id="SSF51430">
    <property type="entry name" value="NAD(P)-linked oxidoreductase"/>
    <property type="match status" value="1"/>
</dbReference>
<dbReference type="Pfam" id="PF00248">
    <property type="entry name" value="Aldo_ket_red"/>
    <property type="match status" value="1"/>
</dbReference>
<name>A0A0N8H4D0_9FLAO</name>